<keyword evidence="1" id="KW-0472">Membrane</keyword>
<organism evidence="2 3">
    <name type="scientific">Candidatus Opimibacter skivensis</name>
    <dbReference type="NCBI Taxonomy" id="2982028"/>
    <lineage>
        <taxon>Bacteria</taxon>
        <taxon>Pseudomonadati</taxon>
        <taxon>Bacteroidota</taxon>
        <taxon>Saprospiria</taxon>
        <taxon>Saprospirales</taxon>
        <taxon>Saprospiraceae</taxon>
        <taxon>Candidatus Opimibacter</taxon>
    </lineage>
</organism>
<sequence length="81" mass="9482">MRESIQAFMYELSPWLLSHGVKILFYLIGAYLLRAIARRFIARVIRISVKQDERNPTAQDEKMREDTLIRVCVLVINFALA</sequence>
<dbReference type="Gene3D" id="1.10.287.1260">
    <property type="match status" value="1"/>
</dbReference>
<feature type="transmembrane region" description="Helical" evidence="1">
    <location>
        <begin position="12"/>
        <end position="33"/>
    </location>
</feature>
<keyword evidence="1" id="KW-1133">Transmembrane helix</keyword>
<keyword evidence="1" id="KW-0812">Transmembrane</keyword>
<protein>
    <submittedName>
        <fullName evidence="2">Uncharacterized protein</fullName>
    </submittedName>
</protein>
<proteinExistence type="predicted"/>
<dbReference type="Proteomes" id="UP000808337">
    <property type="component" value="Unassembled WGS sequence"/>
</dbReference>
<comment type="caution">
    <text evidence="2">The sequence shown here is derived from an EMBL/GenBank/DDBJ whole genome shotgun (WGS) entry which is preliminary data.</text>
</comment>
<dbReference type="EMBL" id="JADKGY010000026">
    <property type="protein sequence ID" value="MBK9983815.1"/>
    <property type="molecule type" value="Genomic_DNA"/>
</dbReference>
<name>A0A9D7XQ48_9BACT</name>
<gene>
    <name evidence="2" type="ORF">IPP15_15845</name>
</gene>
<evidence type="ECO:0000256" key="1">
    <source>
        <dbReference type="SAM" id="Phobius"/>
    </source>
</evidence>
<evidence type="ECO:0000313" key="3">
    <source>
        <dbReference type="Proteomes" id="UP000808337"/>
    </source>
</evidence>
<dbReference type="AlphaFoldDB" id="A0A9D7XQ48"/>
<evidence type="ECO:0000313" key="2">
    <source>
        <dbReference type="EMBL" id="MBK9983815.1"/>
    </source>
</evidence>
<reference evidence="2 3" key="1">
    <citation type="submission" date="2020-10" db="EMBL/GenBank/DDBJ databases">
        <title>Connecting structure to function with the recovery of over 1000 high-quality activated sludge metagenome-assembled genomes encoding full-length rRNA genes using long-read sequencing.</title>
        <authorList>
            <person name="Singleton C.M."/>
            <person name="Petriglieri F."/>
            <person name="Kristensen J.M."/>
            <person name="Kirkegaard R.H."/>
            <person name="Michaelsen T.Y."/>
            <person name="Andersen M.H."/>
            <person name="Karst S.M."/>
            <person name="Dueholm M.S."/>
            <person name="Nielsen P.H."/>
            <person name="Albertsen M."/>
        </authorList>
    </citation>
    <scope>NUCLEOTIDE SEQUENCE [LARGE SCALE GENOMIC DNA]</scope>
    <source>
        <strain evidence="2">Ribe_18-Q3-R11-54_MAXAC.273</strain>
    </source>
</reference>
<accession>A0A9D7XQ48</accession>